<evidence type="ECO:0000256" key="2">
    <source>
        <dbReference type="ARBA" id="ARBA00009310"/>
    </source>
</evidence>
<evidence type="ECO:0000256" key="1">
    <source>
        <dbReference type="ARBA" id="ARBA00004141"/>
    </source>
</evidence>
<keyword evidence="4 7" id="KW-1133">Transmembrane helix</keyword>
<comment type="caution">
    <text evidence="8">The sequence shown here is derived from an EMBL/GenBank/DDBJ whole genome shotgun (WGS) entry which is preliminary data.</text>
</comment>
<keyword evidence="5 7" id="KW-0472">Membrane</keyword>
<feature type="transmembrane region" description="Helical" evidence="7">
    <location>
        <begin position="355"/>
        <end position="370"/>
    </location>
</feature>
<feature type="transmembrane region" description="Helical" evidence="7">
    <location>
        <begin position="400"/>
        <end position="419"/>
    </location>
</feature>
<evidence type="ECO:0000313" key="8">
    <source>
        <dbReference type="EMBL" id="GIX77880.1"/>
    </source>
</evidence>
<name>A0AAV4N0V9_CAEEX</name>
<gene>
    <name evidence="8" type="primary">clptm1</name>
    <name evidence="8" type="ORF">CEXT_108081</name>
</gene>
<evidence type="ECO:0000256" key="3">
    <source>
        <dbReference type="ARBA" id="ARBA00022692"/>
    </source>
</evidence>
<evidence type="ECO:0000313" key="9">
    <source>
        <dbReference type="Proteomes" id="UP001054945"/>
    </source>
</evidence>
<comment type="subcellular location">
    <subcellularLocation>
        <location evidence="1">Membrane</location>
        <topology evidence="1">Multi-pass membrane protein</topology>
    </subcellularLocation>
</comment>
<dbReference type="GO" id="GO:0012505">
    <property type="term" value="C:endomembrane system"/>
    <property type="evidence" value="ECO:0007669"/>
    <property type="project" value="TreeGrafter"/>
</dbReference>
<dbReference type="GO" id="GO:0016020">
    <property type="term" value="C:membrane"/>
    <property type="evidence" value="ECO:0007669"/>
    <property type="project" value="UniProtKB-SubCell"/>
</dbReference>
<dbReference type="PANTHER" id="PTHR21347">
    <property type="entry name" value="CLEFT LIP AND PALATE ASSOCIATED TRANSMEMBRANE PROTEIN-RELATED"/>
    <property type="match status" value="1"/>
</dbReference>
<dbReference type="Proteomes" id="UP001054945">
    <property type="component" value="Unassembled WGS sequence"/>
</dbReference>
<dbReference type="EMBL" id="BPLR01002798">
    <property type="protein sequence ID" value="GIX77880.1"/>
    <property type="molecule type" value="Genomic_DNA"/>
</dbReference>
<evidence type="ECO:0000256" key="4">
    <source>
        <dbReference type="ARBA" id="ARBA00022989"/>
    </source>
</evidence>
<feature type="transmembrane region" description="Helical" evidence="7">
    <location>
        <begin position="314"/>
        <end position="334"/>
    </location>
</feature>
<dbReference type="PANTHER" id="PTHR21347:SF14">
    <property type="entry name" value="LIPID SCRAMBLASE CLPTM1-RELATED"/>
    <property type="match status" value="1"/>
</dbReference>
<feature type="transmembrane region" description="Helical" evidence="7">
    <location>
        <begin position="425"/>
        <end position="445"/>
    </location>
</feature>
<feature type="compositionally biased region" description="Polar residues" evidence="6">
    <location>
        <begin position="1"/>
        <end position="22"/>
    </location>
</feature>
<sequence>MSSEENTTVASVSENANSTQAQEGDAQSPPAQNPPAAPHSFLSIVKGIALRAVIIYFIASFFRRPQTPNQNTQNSGMPAKTSQNLFQNGTIMDLYVYLTEEEKLSFKKESLIWYQPNIIYGDWYGGPNGDGVYTLETTVDATENMQKNCSIWLHTCVVRHGRSPNPRDKKRHSWGDGVCKSKKKAEENTLEILSHWHPNMTINIIDDHTAWVQGHVPPPLDEFVEFEPVSGDYFPILYINDYWNLMREYTPINETVKSLPIHLTFQPLSLFRWQLYTAQAMRSRWTSFLGQDLMEESDDDQDYMKEALLETSPILLGLTFVVSIVHSIFEFLAFKNDIQFWNNRKSLEGLSVRSVFFNVFQSIVVLLYVLDNDTNMVVRISVFVGLLIEIWKIHKLAFRYLSWVLFPLLGCYAVYSLLYLEHKGWYSWVLGMLYGFLLTFGFIMMTPQLFINYKLKSVAHLPWRMLSYKFLNTFIDDIFAFVIKMPTMYRLGCFRDDIVFFIYLYQRWIYRVDPKRMNEFGTSGETETQRSEANGAVCTTTVKPIEEKKKD</sequence>
<comment type="similarity">
    <text evidence="2">Belongs to the CLPTM1 family.</text>
</comment>
<evidence type="ECO:0000256" key="7">
    <source>
        <dbReference type="SAM" id="Phobius"/>
    </source>
</evidence>
<evidence type="ECO:0000256" key="5">
    <source>
        <dbReference type="ARBA" id="ARBA00023136"/>
    </source>
</evidence>
<organism evidence="8 9">
    <name type="scientific">Caerostris extrusa</name>
    <name type="common">Bark spider</name>
    <name type="synonym">Caerostris bankana</name>
    <dbReference type="NCBI Taxonomy" id="172846"/>
    <lineage>
        <taxon>Eukaryota</taxon>
        <taxon>Metazoa</taxon>
        <taxon>Ecdysozoa</taxon>
        <taxon>Arthropoda</taxon>
        <taxon>Chelicerata</taxon>
        <taxon>Arachnida</taxon>
        <taxon>Araneae</taxon>
        <taxon>Araneomorphae</taxon>
        <taxon>Entelegynae</taxon>
        <taxon>Araneoidea</taxon>
        <taxon>Araneidae</taxon>
        <taxon>Caerostris</taxon>
    </lineage>
</organism>
<keyword evidence="9" id="KW-1185">Reference proteome</keyword>
<feature type="region of interest" description="Disordered" evidence="6">
    <location>
        <begin position="1"/>
        <end position="35"/>
    </location>
</feature>
<dbReference type="AlphaFoldDB" id="A0AAV4N0V9"/>
<evidence type="ECO:0000256" key="6">
    <source>
        <dbReference type="SAM" id="MobiDB-lite"/>
    </source>
</evidence>
<proteinExistence type="inferred from homology"/>
<dbReference type="InterPro" id="IPR008429">
    <property type="entry name" value="CLPTM1"/>
</dbReference>
<accession>A0AAV4N0V9</accession>
<dbReference type="Pfam" id="PF05602">
    <property type="entry name" value="CLPTM1"/>
    <property type="match status" value="2"/>
</dbReference>
<reference evidence="8 9" key="1">
    <citation type="submission" date="2021-06" db="EMBL/GenBank/DDBJ databases">
        <title>Caerostris extrusa draft genome.</title>
        <authorList>
            <person name="Kono N."/>
            <person name="Arakawa K."/>
        </authorList>
    </citation>
    <scope>NUCLEOTIDE SEQUENCE [LARGE SCALE GENOMIC DNA]</scope>
</reference>
<keyword evidence="3 7" id="KW-0812">Transmembrane</keyword>
<protein>
    <submittedName>
        <fullName evidence="8">Cleft lip and palate transmembrane protein 1 homolog</fullName>
    </submittedName>
</protein>